<evidence type="ECO:0000313" key="2">
    <source>
        <dbReference type="Proteomes" id="UP001237642"/>
    </source>
</evidence>
<protein>
    <submittedName>
        <fullName evidence="1">Uncharacterized protein</fullName>
    </submittedName>
</protein>
<dbReference type="Proteomes" id="UP001237642">
    <property type="component" value="Unassembled WGS sequence"/>
</dbReference>
<reference evidence="1" key="1">
    <citation type="submission" date="2023-02" db="EMBL/GenBank/DDBJ databases">
        <title>Genome of toxic invasive species Heracleum sosnowskyi carries increased number of genes despite the absence of recent whole-genome duplications.</title>
        <authorList>
            <person name="Schelkunov M."/>
            <person name="Shtratnikova V."/>
            <person name="Makarenko M."/>
            <person name="Klepikova A."/>
            <person name="Omelchenko D."/>
            <person name="Novikova G."/>
            <person name="Obukhova E."/>
            <person name="Bogdanov V."/>
            <person name="Penin A."/>
            <person name="Logacheva M."/>
        </authorList>
    </citation>
    <scope>NUCLEOTIDE SEQUENCE</scope>
    <source>
        <strain evidence="1">Hsosn_3</strain>
        <tissue evidence="1">Leaf</tissue>
    </source>
</reference>
<comment type="caution">
    <text evidence="1">The sequence shown here is derived from an EMBL/GenBank/DDBJ whole genome shotgun (WGS) entry which is preliminary data.</text>
</comment>
<evidence type="ECO:0000313" key="1">
    <source>
        <dbReference type="EMBL" id="KAK1385847.1"/>
    </source>
</evidence>
<organism evidence="1 2">
    <name type="scientific">Heracleum sosnowskyi</name>
    <dbReference type="NCBI Taxonomy" id="360622"/>
    <lineage>
        <taxon>Eukaryota</taxon>
        <taxon>Viridiplantae</taxon>
        <taxon>Streptophyta</taxon>
        <taxon>Embryophyta</taxon>
        <taxon>Tracheophyta</taxon>
        <taxon>Spermatophyta</taxon>
        <taxon>Magnoliopsida</taxon>
        <taxon>eudicotyledons</taxon>
        <taxon>Gunneridae</taxon>
        <taxon>Pentapetalae</taxon>
        <taxon>asterids</taxon>
        <taxon>campanulids</taxon>
        <taxon>Apiales</taxon>
        <taxon>Apiaceae</taxon>
        <taxon>Apioideae</taxon>
        <taxon>apioid superclade</taxon>
        <taxon>Tordylieae</taxon>
        <taxon>Tordyliinae</taxon>
        <taxon>Heracleum</taxon>
    </lineage>
</organism>
<sequence>MWELNMVPHVFGNLKTVKMHLPKRLFKVYSEFGHKIKVHVPKFMDQKTDPQWLAWIIESPYWTSESSESESTTVYAHLLPNESHNFMAIILCFQSNIRTMWELNMVPHVFEKLTTLDMSESFFQMYFQFGHLIQMCSTEFPDWISQPTECELTKSSDGYFSTMFLNLPPNVSPNYLGMILCIRSSKRFTSYSVTKGMDGNRFTWSGEFESFGDKSLMVIVPRSTFAVEDGDDKIKLEADGCDIYGIHLLYYSEGYDSSIGNED</sequence>
<gene>
    <name evidence="1" type="ORF">POM88_023582</name>
</gene>
<dbReference type="EMBL" id="JAUIZM010000005">
    <property type="protein sequence ID" value="KAK1385847.1"/>
    <property type="molecule type" value="Genomic_DNA"/>
</dbReference>
<dbReference type="AlphaFoldDB" id="A0AAD8MV44"/>
<proteinExistence type="predicted"/>
<reference evidence="1" key="2">
    <citation type="submission" date="2023-05" db="EMBL/GenBank/DDBJ databases">
        <authorList>
            <person name="Schelkunov M.I."/>
        </authorList>
    </citation>
    <scope>NUCLEOTIDE SEQUENCE</scope>
    <source>
        <strain evidence="1">Hsosn_3</strain>
        <tissue evidence="1">Leaf</tissue>
    </source>
</reference>
<name>A0AAD8MV44_9APIA</name>
<accession>A0AAD8MV44</accession>
<keyword evidence="2" id="KW-1185">Reference proteome</keyword>